<dbReference type="SUPFAM" id="SSF55729">
    <property type="entry name" value="Acyl-CoA N-acyltransferases (Nat)"/>
    <property type="match status" value="1"/>
</dbReference>
<reference evidence="3 4" key="1">
    <citation type="submission" date="2018-03" db="EMBL/GenBank/DDBJ databases">
        <title>The ancient ancestry and fast evolution of plastids.</title>
        <authorList>
            <person name="Moore K.R."/>
            <person name="Magnabosco C."/>
            <person name="Momper L."/>
            <person name="Gold D.A."/>
            <person name="Bosak T."/>
            <person name="Fournier G.P."/>
        </authorList>
    </citation>
    <scope>NUCLEOTIDE SEQUENCE [LARGE SCALE GENOMIC DNA]</scope>
    <source>
        <strain evidence="3 4">CCALA 037</strain>
    </source>
</reference>
<sequence>MIFMAVIIRDALNSEFDEVANLNVEAYREYARALTSDNWDRMQTNLSKVAEIAKPGRLIVAERDRSLVGAVVYHPPGASNPRLFQPEWASMRLLAVLPQYRSQGIGQQLSLECIDSRKREATPTSQARPSKDDRTAYERVNGICQENVRTTGL</sequence>
<evidence type="ECO:0000313" key="3">
    <source>
        <dbReference type="EMBL" id="PSB57826.1"/>
    </source>
</evidence>
<feature type="region of interest" description="Disordered" evidence="1">
    <location>
        <begin position="117"/>
        <end position="138"/>
    </location>
</feature>
<feature type="domain" description="N-acetyltransferase" evidence="2">
    <location>
        <begin position="6"/>
        <end position="153"/>
    </location>
</feature>
<dbReference type="Proteomes" id="UP000238937">
    <property type="component" value="Unassembled WGS sequence"/>
</dbReference>
<organism evidence="3 4">
    <name type="scientific">Chamaesiphon polymorphus CCALA 037</name>
    <dbReference type="NCBI Taxonomy" id="2107692"/>
    <lineage>
        <taxon>Bacteria</taxon>
        <taxon>Bacillati</taxon>
        <taxon>Cyanobacteriota</taxon>
        <taxon>Cyanophyceae</taxon>
        <taxon>Gomontiellales</taxon>
        <taxon>Chamaesiphonaceae</taxon>
        <taxon>Chamaesiphon</taxon>
    </lineage>
</organism>
<evidence type="ECO:0000313" key="4">
    <source>
        <dbReference type="Proteomes" id="UP000238937"/>
    </source>
</evidence>
<dbReference type="InterPro" id="IPR000182">
    <property type="entry name" value="GNAT_dom"/>
</dbReference>
<accession>A0A2T1GJ75</accession>
<keyword evidence="4" id="KW-1185">Reference proteome</keyword>
<dbReference type="EMBL" id="PVWO01000060">
    <property type="protein sequence ID" value="PSB57826.1"/>
    <property type="molecule type" value="Genomic_DNA"/>
</dbReference>
<dbReference type="Pfam" id="PF00583">
    <property type="entry name" value="Acetyltransf_1"/>
    <property type="match status" value="1"/>
</dbReference>
<dbReference type="GO" id="GO:0016747">
    <property type="term" value="F:acyltransferase activity, transferring groups other than amino-acyl groups"/>
    <property type="evidence" value="ECO:0007669"/>
    <property type="project" value="InterPro"/>
</dbReference>
<proteinExistence type="predicted"/>
<evidence type="ECO:0000256" key="1">
    <source>
        <dbReference type="SAM" id="MobiDB-lite"/>
    </source>
</evidence>
<dbReference type="InterPro" id="IPR016181">
    <property type="entry name" value="Acyl_CoA_acyltransferase"/>
</dbReference>
<dbReference type="AlphaFoldDB" id="A0A2T1GJ75"/>
<gene>
    <name evidence="3" type="ORF">C7B77_07020</name>
</gene>
<dbReference type="PROSITE" id="PS51186">
    <property type="entry name" value="GNAT"/>
    <property type="match status" value="1"/>
</dbReference>
<protein>
    <recommendedName>
        <fullName evidence="2">N-acetyltransferase domain-containing protein</fullName>
    </recommendedName>
</protein>
<evidence type="ECO:0000259" key="2">
    <source>
        <dbReference type="PROSITE" id="PS51186"/>
    </source>
</evidence>
<name>A0A2T1GJ75_9CYAN</name>
<dbReference type="OrthoDB" id="9796171at2"/>
<dbReference type="CDD" id="cd04301">
    <property type="entry name" value="NAT_SF"/>
    <property type="match status" value="1"/>
</dbReference>
<dbReference type="Gene3D" id="3.40.630.30">
    <property type="match status" value="1"/>
</dbReference>
<comment type="caution">
    <text evidence="3">The sequence shown here is derived from an EMBL/GenBank/DDBJ whole genome shotgun (WGS) entry which is preliminary data.</text>
</comment>